<organism evidence="1">
    <name type="scientific">Marseillevirus LCMAC201</name>
    <dbReference type="NCBI Taxonomy" id="2506605"/>
    <lineage>
        <taxon>Viruses</taxon>
        <taxon>Varidnaviria</taxon>
        <taxon>Bamfordvirae</taxon>
        <taxon>Nucleocytoviricota</taxon>
        <taxon>Megaviricetes</taxon>
        <taxon>Pimascovirales</taxon>
        <taxon>Pimascovirales incertae sedis</taxon>
        <taxon>Marseilleviridae</taxon>
    </lineage>
</organism>
<proteinExistence type="predicted"/>
<protein>
    <recommendedName>
        <fullName evidence="2">C3H1-type domain-containing protein</fullName>
    </recommendedName>
</protein>
<dbReference type="EMBL" id="MK500350">
    <property type="protein sequence ID" value="QBK87393.1"/>
    <property type="molecule type" value="Genomic_DNA"/>
</dbReference>
<sequence>MVDKISKPCYFYNTGGCYHSDGTVKSAAECKYIHVKVTEPLEKPQHLKPPCKYYHLRGHCQNVYCVFGHSELSVERWKKYFFTHNYPGLRYTSTDQFNWDGVQTTARPPGINVNYVKTTILMIMLQLLDDLSE</sequence>
<dbReference type="Gene3D" id="3.30.1370.210">
    <property type="match status" value="1"/>
</dbReference>
<evidence type="ECO:0000313" key="1">
    <source>
        <dbReference type="EMBL" id="QBK87393.1"/>
    </source>
</evidence>
<reference evidence="1" key="1">
    <citation type="journal article" date="2019" name="MBio">
        <title>Virus Genomes from Deep Sea Sediments Expand the Ocean Megavirome and Support Independent Origins of Viral Gigantism.</title>
        <authorList>
            <person name="Backstrom D."/>
            <person name="Yutin N."/>
            <person name="Jorgensen S.L."/>
            <person name="Dharamshi J."/>
            <person name="Homa F."/>
            <person name="Zaremba-Niedwiedzka K."/>
            <person name="Spang A."/>
            <person name="Wolf Y.I."/>
            <person name="Koonin E.V."/>
            <person name="Ettema T.J."/>
        </authorList>
    </citation>
    <scope>NUCLEOTIDE SEQUENCE</scope>
</reference>
<accession>A0A481YVU0</accession>
<evidence type="ECO:0008006" key="2">
    <source>
        <dbReference type="Google" id="ProtNLM"/>
    </source>
</evidence>
<gene>
    <name evidence="1" type="ORF">LCMAC201_03030</name>
</gene>
<name>A0A481YVU0_9VIRU</name>